<evidence type="ECO:0000256" key="1">
    <source>
        <dbReference type="SAM" id="SignalP"/>
    </source>
</evidence>
<organism evidence="2 3">
    <name type="scientific">Duganella flavida</name>
    <dbReference type="NCBI Taxonomy" id="2692175"/>
    <lineage>
        <taxon>Bacteria</taxon>
        <taxon>Pseudomonadati</taxon>
        <taxon>Pseudomonadota</taxon>
        <taxon>Betaproteobacteria</taxon>
        <taxon>Burkholderiales</taxon>
        <taxon>Oxalobacteraceae</taxon>
        <taxon>Telluria group</taxon>
        <taxon>Duganella</taxon>
    </lineage>
</organism>
<dbReference type="Proteomes" id="UP000479335">
    <property type="component" value="Unassembled WGS sequence"/>
</dbReference>
<dbReference type="AlphaFoldDB" id="A0A6L8KC09"/>
<reference evidence="2 3" key="1">
    <citation type="submission" date="2019-12" db="EMBL/GenBank/DDBJ databases">
        <title>Novel species isolated from a subtropical stream in China.</title>
        <authorList>
            <person name="Lu H."/>
        </authorList>
    </citation>
    <scope>NUCLEOTIDE SEQUENCE [LARGE SCALE GENOMIC DNA]</scope>
    <source>
        <strain evidence="2 3">FT135W</strain>
    </source>
</reference>
<dbReference type="PROSITE" id="PS51257">
    <property type="entry name" value="PROKAR_LIPOPROTEIN"/>
    <property type="match status" value="1"/>
</dbReference>
<dbReference type="PANTHER" id="PTHR42972">
    <property type="entry name" value="TOL-PAL SYSTEM PROTEIN TOLB"/>
    <property type="match status" value="1"/>
</dbReference>
<protein>
    <submittedName>
        <fullName evidence="2">Depolymerase</fullName>
    </submittedName>
</protein>
<feature type="signal peptide" evidence="1">
    <location>
        <begin position="1"/>
        <end position="20"/>
    </location>
</feature>
<dbReference type="SUPFAM" id="SSF53474">
    <property type="entry name" value="alpha/beta-Hydrolases"/>
    <property type="match status" value="1"/>
</dbReference>
<keyword evidence="1" id="KW-0732">Signal</keyword>
<dbReference type="RefSeq" id="WP_161007258.1">
    <property type="nucleotide sequence ID" value="NZ_WWCN01000008.1"/>
</dbReference>
<evidence type="ECO:0000313" key="2">
    <source>
        <dbReference type="EMBL" id="MYM23768.1"/>
    </source>
</evidence>
<feature type="chain" id="PRO_5026933024" evidence="1">
    <location>
        <begin position="21"/>
        <end position="344"/>
    </location>
</feature>
<keyword evidence="3" id="KW-1185">Reference proteome</keyword>
<dbReference type="EMBL" id="WWCN01000008">
    <property type="protein sequence ID" value="MYM23768.1"/>
    <property type="molecule type" value="Genomic_DNA"/>
</dbReference>
<comment type="caution">
    <text evidence="2">The sequence shown here is derived from an EMBL/GenBank/DDBJ whole genome shotgun (WGS) entry which is preliminary data.</text>
</comment>
<dbReference type="PANTHER" id="PTHR42972:SF8">
    <property type="entry name" value="POLYHYDROXYBUTYRATE DEPOLYMERASE"/>
    <property type="match status" value="1"/>
</dbReference>
<dbReference type="InterPro" id="IPR029058">
    <property type="entry name" value="AB_hydrolase_fold"/>
</dbReference>
<proteinExistence type="predicted"/>
<accession>A0A6L8KC09</accession>
<dbReference type="Gene3D" id="3.40.50.1820">
    <property type="entry name" value="alpha/beta hydrolase"/>
    <property type="match status" value="2"/>
</dbReference>
<evidence type="ECO:0000313" key="3">
    <source>
        <dbReference type="Proteomes" id="UP000479335"/>
    </source>
</evidence>
<gene>
    <name evidence="2" type="ORF">GTP46_14030</name>
</gene>
<sequence>MMTLRSSLALLSLAFGCAQAASSLPGFAADPSGTSVSGLSSGAFMAVQYQVAYSSEVVGSGIVAGGPYYCAAGLIMNAGICMGSVPLVAPNPYLMVGAAQSYAGLNLIDPLSNLAKDRIYVFSGTKDTVVYQKAVDATVGFFKEAGVPAANLQYVNSLPAGHALIIPSFGNPCPDNKSPYISHCAISTKDYDQPAEILTHIYGPLNPRAVTRSGQLISFKQSEFGTSAISMADEAYVYVPASCQQGGCKVHVAFHGCKQSAESVKDDFYNKSSYNDWADSNHLIVLYPQVNKSPVVPFNPEGCWDWFGYTGALYATKSGPQIQAIHAMVQRLTSPVSAQVASAQ</sequence>
<name>A0A6L8KC09_9BURK</name>